<dbReference type="HAMAP" id="MF_01325_B">
    <property type="entry name" value="Ribosomal_uL3_B"/>
    <property type="match status" value="1"/>
</dbReference>
<evidence type="ECO:0000313" key="8">
    <source>
        <dbReference type="EMBL" id="PJA01647.1"/>
    </source>
</evidence>
<protein>
    <recommendedName>
        <fullName evidence="6 7">Large ribosomal subunit protein uL3</fullName>
    </recommendedName>
</protein>
<dbReference type="GO" id="GO:0019843">
    <property type="term" value="F:rRNA binding"/>
    <property type="evidence" value="ECO:0007669"/>
    <property type="project" value="UniProtKB-UniRule"/>
</dbReference>
<keyword evidence="4 7" id="KW-0689">Ribosomal protein</keyword>
<dbReference type="InterPro" id="IPR000597">
    <property type="entry name" value="Ribosomal_uL3"/>
</dbReference>
<keyword evidence="3 7" id="KW-0694">RNA-binding</keyword>
<comment type="similarity">
    <text evidence="1 7">Belongs to the universal ribosomal protein uL3 family.</text>
</comment>
<dbReference type="GO" id="GO:0005840">
    <property type="term" value="C:ribosome"/>
    <property type="evidence" value="ECO:0007669"/>
    <property type="project" value="UniProtKB-UniRule"/>
</dbReference>
<keyword evidence="5 7" id="KW-0687">Ribonucleoprotein</keyword>
<reference evidence="9" key="1">
    <citation type="submission" date="2017-09" db="EMBL/GenBank/DDBJ databases">
        <title>Depth-based differentiation of microbial function through sediment-hosted aquifers and enrichment of novel symbionts in the deep terrestrial subsurface.</title>
        <authorList>
            <person name="Probst A.J."/>
            <person name="Ladd B."/>
            <person name="Jarett J.K."/>
            <person name="Geller-Mcgrath D.E."/>
            <person name="Sieber C.M.K."/>
            <person name="Emerson J.B."/>
            <person name="Anantharaman K."/>
            <person name="Thomas B.C."/>
            <person name="Malmstrom R."/>
            <person name="Stieglmeier M."/>
            <person name="Klingl A."/>
            <person name="Woyke T."/>
            <person name="Ryan C.M."/>
            <person name="Banfield J.F."/>
        </authorList>
    </citation>
    <scope>NUCLEOTIDE SEQUENCE [LARGE SCALE GENOMIC DNA]</scope>
</reference>
<dbReference type="FunFam" id="2.40.30.10:FF:000004">
    <property type="entry name" value="50S ribosomal protein L3"/>
    <property type="match status" value="1"/>
</dbReference>
<accession>A0A2M7VIG7</accession>
<comment type="function">
    <text evidence="7">One of the primary rRNA binding proteins, it binds directly near the 3'-end of the 23S rRNA, where it nucleates assembly of the 50S subunit.</text>
</comment>
<comment type="subunit">
    <text evidence="7">Part of the 50S ribosomal subunit. Forms a cluster with proteins L14 and L19.</text>
</comment>
<organism evidence="8 9">
    <name type="scientific">bacterium (Candidatus Gribaldobacteria) CG_4_10_14_0_2_um_filter_41_16</name>
    <dbReference type="NCBI Taxonomy" id="2014265"/>
    <lineage>
        <taxon>Bacteria</taxon>
        <taxon>Candidatus Gribaldobacteria</taxon>
    </lineage>
</organism>
<dbReference type="GO" id="GO:1990904">
    <property type="term" value="C:ribonucleoprotein complex"/>
    <property type="evidence" value="ECO:0007669"/>
    <property type="project" value="UniProtKB-KW"/>
</dbReference>
<evidence type="ECO:0000256" key="4">
    <source>
        <dbReference type="ARBA" id="ARBA00022980"/>
    </source>
</evidence>
<keyword evidence="2 7" id="KW-0699">rRNA-binding</keyword>
<dbReference type="PANTHER" id="PTHR11229">
    <property type="entry name" value="50S RIBOSOMAL PROTEIN L3"/>
    <property type="match status" value="1"/>
</dbReference>
<name>A0A2M7VIG7_9BACT</name>
<dbReference type="SUPFAM" id="SSF50447">
    <property type="entry name" value="Translation proteins"/>
    <property type="match status" value="1"/>
</dbReference>
<dbReference type="Pfam" id="PF00297">
    <property type="entry name" value="Ribosomal_L3"/>
    <property type="match status" value="1"/>
</dbReference>
<evidence type="ECO:0000256" key="5">
    <source>
        <dbReference type="ARBA" id="ARBA00023274"/>
    </source>
</evidence>
<sequence>MLYILGKKIEMTQVFENGKVVPVTLVAVEPCVITQIKTKEKDGYEAVQLGLEKKKVIRVKKSEKGKEYKYLREFRVAFAPAASAPKVGEQIDLSAFQAGDKVRVSGISKGKGFQGAVKRWGFHGRNATHGVKHEHRTLGSVGSTDAARVFPGKKMPGRMGGDRTSVKNLMIMKIDIENNILAIKGAIPGRRGTLLEISNAK</sequence>
<dbReference type="AlphaFoldDB" id="A0A2M7VIG7"/>
<proteinExistence type="inferred from homology"/>
<evidence type="ECO:0000256" key="6">
    <source>
        <dbReference type="ARBA" id="ARBA00035243"/>
    </source>
</evidence>
<dbReference type="InterPro" id="IPR009000">
    <property type="entry name" value="Transl_B-barrel_sf"/>
</dbReference>
<dbReference type="EMBL" id="PFPR01000038">
    <property type="protein sequence ID" value="PJA01647.1"/>
    <property type="molecule type" value="Genomic_DNA"/>
</dbReference>
<evidence type="ECO:0000256" key="7">
    <source>
        <dbReference type="HAMAP-Rule" id="MF_01325"/>
    </source>
</evidence>
<evidence type="ECO:0000313" key="9">
    <source>
        <dbReference type="Proteomes" id="UP000229364"/>
    </source>
</evidence>
<dbReference type="GO" id="GO:0003735">
    <property type="term" value="F:structural constituent of ribosome"/>
    <property type="evidence" value="ECO:0007669"/>
    <property type="project" value="UniProtKB-UniRule"/>
</dbReference>
<comment type="caution">
    <text evidence="8">The sequence shown here is derived from an EMBL/GenBank/DDBJ whole genome shotgun (WGS) entry which is preliminary data.</text>
</comment>
<dbReference type="NCBIfam" id="TIGR03625">
    <property type="entry name" value="L3_bact"/>
    <property type="match status" value="1"/>
</dbReference>
<evidence type="ECO:0000256" key="1">
    <source>
        <dbReference type="ARBA" id="ARBA00006540"/>
    </source>
</evidence>
<dbReference type="PANTHER" id="PTHR11229:SF16">
    <property type="entry name" value="LARGE RIBOSOMAL SUBUNIT PROTEIN UL3C"/>
    <property type="match status" value="1"/>
</dbReference>
<dbReference type="Proteomes" id="UP000229364">
    <property type="component" value="Unassembled WGS sequence"/>
</dbReference>
<gene>
    <name evidence="7" type="primary">rplC</name>
    <name evidence="8" type="ORF">COX74_01660</name>
</gene>
<evidence type="ECO:0000256" key="3">
    <source>
        <dbReference type="ARBA" id="ARBA00022884"/>
    </source>
</evidence>
<dbReference type="InterPro" id="IPR019927">
    <property type="entry name" value="Ribosomal_uL3_bac/org-type"/>
</dbReference>
<dbReference type="GO" id="GO:0006412">
    <property type="term" value="P:translation"/>
    <property type="evidence" value="ECO:0007669"/>
    <property type="project" value="UniProtKB-UniRule"/>
</dbReference>
<dbReference type="Gene3D" id="2.40.30.10">
    <property type="entry name" value="Translation factors"/>
    <property type="match status" value="2"/>
</dbReference>
<evidence type="ECO:0000256" key="2">
    <source>
        <dbReference type="ARBA" id="ARBA00022730"/>
    </source>
</evidence>